<feature type="transmembrane region" description="Helical" evidence="1">
    <location>
        <begin position="90"/>
        <end position="112"/>
    </location>
</feature>
<protein>
    <submittedName>
        <fullName evidence="4">DUF4974 domain-containing protein</fullName>
    </submittedName>
</protein>
<evidence type="ECO:0000256" key="1">
    <source>
        <dbReference type="SAM" id="Phobius"/>
    </source>
</evidence>
<evidence type="ECO:0000259" key="3">
    <source>
        <dbReference type="Pfam" id="PF16344"/>
    </source>
</evidence>
<dbReference type="EMBL" id="CP119311">
    <property type="protein sequence ID" value="WEK38258.1"/>
    <property type="molecule type" value="Genomic_DNA"/>
</dbReference>
<keyword evidence="1" id="KW-1133">Transmembrane helix</keyword>
<dbReference type="AlphaFoldDB" id="A0AAJ5WXB1"/>
<evidence type="ECO:0000313" key="5">
    <source>
        <dbReference type="Proteomes" id="UP001220610"/>
    </source>
</evidence>
<evidence type="ECO:0000313" key="4">
    <source>
        <dbReference type="EMBL" id="WEK38258.1"/>
    </source>
</evidence>
<dbReference type="InterPro" id="IPR006860">
    <property type="entry name" value="FecR"/>
</dbReference>
<reference evidence="4" key="1">
    <citation type="submission" date="2023-03" db="EMBL/GenBank/DDBJ databases">
        <title>Andean soil-derived lignocellulolytic bacterial consortium as a source of novel taxa and putative plastic-active enzymes.</title>
        <authorList>
            <person name="Diaz-Garcia L."/>
            <person name="Chuvochina M."/>
            <person name="Feuerriegel G."/>
            <person name="Bunk B."/>
            <person name="Sproer C."/>
            <person name="Streit W.R."/>
            <person name="Rodriguez L.M."/>
            <person name="Overmann J."/>
            <person name="Jimenez D.J."/>
        </authorList>
    </citation>
    <scope>NUCLEOTIDE SEQUENCE</scope>
    <source>
        <strain evidence="4">MAG 7</strain>
    </source>
</reference>
<dbReference type="Pfam" id="PF16344">
    <property type="entry name" value="FecR_C"/>
    <property type="match status" value="1"/>
</dbReference>
<keyword evidence="1" id="KW-0472">Membrane</keyword>
<keyword evidence="1" id="KW-0812">Transmembrane</keyword>
<dbReference type="InterPro" id="IPR012373">
    <property type="entry name" value="Ferrdict_sens_TM"/>
</dbReference>
<gene>
    <name evidence="4" type="ORF">P0Y53_12190</name>
</gene>
<organism evidence="4 5">
    <name type="scientific">Candidatus Pseudobacter hemicellulosilyticus</name>
    <dbReference type="NCBI Taxonomy" id="3121375"/>
    <lineage>
        <taxon>Bacteria</taxon>
        <taxon>Pseudomonadati</taxon>
        <taxon>Bacteroidota</taxon>
        <taxon>Chitinophagia</taxon>
        <taxon>Chitinophagales</taxon>
        <taxon>Chitinophagaceae</taxon>
        <taxon>Pseudobacter</taxon>
    </lineage>
</organism>
<dbReference type="PANTHER" id="PTHR30273">
    <property type="entry name" value="PERIPLASMIC SIGNAL SENSOR AND SIGMA FACTOR ACTIVATOR FECR-RELATED"/>
    <property type="match status" value="1"/>
</dbReference>
<dbReference type="InterPro" id="IPR032508">
    <property type="entry name" value="FecR_C"/>
</dbReference>
<dbReference type="Gene3D" id="2.60.120.1440">
    <property type="match status" value="1"/>
</dbReference>
<dbReference type="Pfam" id="PF04773">
    <property type="entry name" value="FecR"/>
    <property type="match status" value="1"/>
</dbReference>
<dbReference type="GO" id="GO:0016989">
    <property type="term" value="F:sigma factor antagonist activity"/>
    <property type="evidence" value="ECO:0007669"/>
    <property type="project" value="TreeGrafter"/>
</dbReference>
<dbReference type="Proteomes" id="UP001220610">
    <property type="component" value="Chromosome"/>
</dbReference>
<sequence>MLTSSSVIAALILKYFNGELLPLESEKLSNWRQQNDQNEALFQELIHPNSLFQLSKHKEELQERLWNRINYSLERGQEEGQNPSIFSYKVWFLALKVAAVFILLAGAFWLYFDRLPGKDGKSIVSPTIVYGDTISLRAVPILTLANGDRIPLGDTSEGLIAAESDFQVFRKNGLVRYQNLNPDKDRVPNEFNTVSTPAGSQYRLLLSDGSQVWLNANSSIKIPPSFGADNRSVQITGEVFFQIDAKRDKPFYVDIVEKGDLPAIRVKVLGTSFNVKAYAEESVIRTTLITGALEVYSTANRSLSEKRIVIKPDQQAIIYTSGKVKVEEIGTHAAVAWKEGVFQFREAPVAEIMNEISRWYNVEIIYKGNIPDLLVTGDASRKIELDKLLNIIALSGVNCALRDHKVIVYGN</sequence>
<evidence type="ECO:0000259" key="2">
    <source>
        <dbReference type="Pfam" id="PF04773"/>
    </source>
</evidence>
<feature type="domain" description="Protein FecR C-terminal" evidence="3">
    <location>
        <begin position="342"/>
        <end position="407"/>
    </location>
</feature>
<name>A0AAJ5WXB1_9BACT</name>
<feature type="domain" description="FecR protein" evidence="2">
    <location>
        <begin position="193"/>
        <end position="293"/>
    </location>
</feature>
<proteinExistence type="predicted"/>
<accession>A0AAJ5WXB1</accession>
<dbReference type="PANTHER" id="PTHR30273:SF2">
    <property type="entry name" value="PROTEIN FECR"/>
    <property type="match status" value="1"/>
</dbReference>
<dbReference type="Gene3D" id="3.55.50.30">
    <property type="match status" value="1"/>
</dbReference>